<evidence type="ECO:0000313" key="7">
    <source>
        <dbReference type="Proteomes" id="UP000077407"/>
    </source>
</evidence>
<evidence type="ECO:0000313" key="6">
    <source>
        <dbReference type="EMBL" id="OAA82921.1"/>
    </source>
</evidence>
<dbReference type="InterPro" id="IPR029035">
    <property type="entry name" value="DHS-like_NAD/FAD-binding_dom"/>
</dbReference>
<evidence type="ECO:0000256" key="2">
    <source>
        <dbReference type="ARBA" id="ARBA00022630"/>
    </source>
</evidence>
<dbReference type="InterPro" id="IPR014730">
    <property type="entry name" value="ETF_a/b_N"/>
</dbReference>
<evidence type="ECO:0000259" key="5">
    <source>
        <dbReference type="SMART" id="SM00893"/>
    </source>
</evidence>
<organism evidence="6 7">
    <name type="scientific">Clostridium ljungdahlii</name>
    <dbReference type="NCBI Taxonomy" id="1538"/>
    <lineage>
        <taxon>Bacteria</taxon>
        <taxon>Bacillati</taxon>
        <taxon>Bacillota</taxon>
        <taxon>Clostridia</taxon>
        <taxon>Eubacteriales</taxon>
        <taxon>Clostridiaceae</taxon>
        <taxon>Clostridium</taxon>
    </lineage>
</organism>
<feature type="binding site" evidence="4">
    <location>
        <begin position="254"/>
        <end position="258"/>
    </location>
    <ligand>
        <name>FAD</name>
        <dbReference type="ChEBI" id="CHEBI:57692"/>
    </ligand>
</feature>
<feature type="binding site" evidence="4">
    <location>
        <begin position="271"/>
        <end position="278"/>
    </location>
    <ligand>
        <name>FAD</name>
        <dbReference type="ChEBI" id="CHEBI:57692"/>
    </ligand>
</feature>
<dbReference type="GO" id="GO:0009055">
    <property type="term" value="F:electron transfer activity"/>
    <property type="evidence" value="ECO:0007669"/>
    <property type="project" value="InterPro"/>
</dbReference>
<reference evidence="6 7" key="1">
    <citation type="journal article" date="2015" name="Biotechnol. Bioeng.">
        <title>Genome sequence and phenotypic characterization of Caulobacter segnis.</title>
        <authorList>
            <person name="Patel S."/>
            <person name="Fletcher B."/>
            <person name="Scott D.C."/>
            <person name="Ely B."/>
        </authorList>
    </citation>
    <scope>NUCLEOTIDE SEQUENCE [LARGE SCALE GENOMIC DNA]</scope>
    <source>
        <strain evidence="6 7">ERI-2</strain>
    </source>
</reference>
<dbReference type="AlphaFoldDB" id="A0A168LB78"/>
<accession>A0A168LB78</accession>
<dbReference type="SUPFAM" id="SSF52467">
    <property type="entry name" value="DHS-like NAD/FAD-binding domain"/>
    <property type="match status" value="1"/>
</dbReference>
<keyword evidence="2" id="KW-0285">Flavoprotein</keyword>
<feature type="binding site" evidence="4">
    <location>
        <begin position="240"/>
        <end position="241"/>
    </location>
    <ligand>
        <name>FAD</name>
        <dbReference type="ChEBI" id="CHEBI:57692"/>
    </ligand>
</feature>
<proteinExistence type="inferred from homology"/>
<evidence type="ECO:0000256" key="3">
    <source>
        <dbReference type="ARBA" id="ARBA00022827"/>
    </source>
</evidence>
<protein>
    <submittedName>
        <fullName evidence="6">Acryloyl-CoA reductase electron transfer subunit beta</fullName>
    </submittedName>
</protein>
<dbReference type="Pfam" id="PF01012">
    <property type="entry name" value="ETF"/>
    <property type="match status" value="1"/>
</dbReference>
<dbReference type="InterPro" id="IPR033947">
    <property type="entry name" value="ETF_alpha_N"/>
</dbReference>
<dbReference type="RefSeq" id="WP_063557206.1">
    <property type="nucleotide sequence ID" value="NZ_LITT01000064.1"/>
</dbReference>
<dbReference type="FunFam" id="3.40.50.1220:FF:000001">
    <property type="entry name" value="Electron transfer flavoprotein, alpha subunit"/>
    <property type="match status" value="1"/>
</dbReference>
<dbReference type="GO" id="GO:0050660">
    <property type="term" value="F:flavin adenine dinucleotide binding"/>
    <property type="evidence" value="ECO:0007669"/>
    <property type="project" value="InterPro"/>
</dbReference>
<keyword evidence="3 4" id="KW-0274">FAD</keyword>
<comment type="similarity">
    <text evidence="1">Belongs to the ETF alpha-subunit/FixB family.</text>
</comment>
<dbReference type="PANTHER" id="PTHR43153:SF1">
    <property type="entry name" value="ELECTRON TRANSFER FLAVOPROTEIN SUBUNIT ALPHA, MITOCHONDRIAL"/>
    <property type="match status" value="1"/>
</dbReference>
<dbReference type="EMBL" id="LITT01000064">
    <property type="protein sequence ID" value="OAA82921.1"/>
    <property type="molecule type" value="Genomic_DNA"/>
</dbReference>
<gene>
    <name evidence="6" type="primary">acrA_5</name>
    <name evidence="6" type="ORF">WY13_03989</name>
</gene>
<dbReference type="InterPro" id="IPR014731">
    <property type="entry name" value="ETF_asu_C"/>
</dbReference>
<name>A0A168LB78_9CLOT</name>
<dbReference type="InterPro" id="IPR014729">
    <property type="entry name" value="Rossmann-like_a/b/a_fold"/>
</dbReference>
<dbReference type="Gene3D" id="3.40.50.1220">
    <property type="entry name" value="TPP-binding domain"/>
    <property type="match status" value="1"/>
</dbReference>
<feature type="domain" description="Electron transfer flavoprotein alpha/beta-subunit N-terminal" evidence="5">
    <location>
        <begin position="8"/>
        <end position="194"/>
    </location>
</feature>
<evidence type="ECO:0000256" key="4">
    <source>
        <dbReference type="PIRSR" id="PIRSR000089-1"/>
    </source>
</evidence>
<dbReference type="PATRIC" id="fig|1538.10.peg.4063"/>
<evidence type="ECO:0000256" key="1">
    <source>
        <dbReference type="ARBA" id="ARBA00005817"/>
    </source>
</evidence>
<dbReference type="OrthoDB" id="9770286at2"/>
<dbReference type="InterPro" id="IPR001308">
    <property type="entry name" value="ETF_a/FixB"/>
</dbReference>
<feature type="binding site" evidence="4">
    <location>
        <position position="292"/>
    </location>
    <ligand>
        <name>FAD</name>
        <dbReference type="ChEBI" id="CHEBI:57692"/>
    </ligand>
</feature>
<dbReference type="Gene3D" id="3.40.50.620">
    <property type="entry name" value="HUPs"/>
    <property type="match status" value="1"/>
</dbReference>
<dbReference type="PANTHER" id="PTHR43153">
    <property type="entry name" value="ELECTRON TRANSFER FLAVOPROTEIN ALPHA"/>
    <property type="match status" value="1"/>
</dbReference>
<dbReference type="SMART" id="SM00893">
    <property type="entry name" value="ETF"/>
    <property type="match status" value="1"/>
</dbReference>
<sequence>MEKEYNGVLVFAEQKKGEIHKVSYELLGKARELAGKLDIPVYSVLLGPCGIKAEELIYRGADKVFYVEDDIFNAPEETVYKTNLENLIKKIKPEICLIGATSLGRSLAPRLAASLETGLTADCTGLEIDEDERLIQIRPAFSENILAHIKSDTYPQMSTVRYKEFNESKRDENRKGEIVKVDAVKPENELVKVIKELKSQEVNISDASVVVAAGKGLKKAEDMAMIKELADLLSGVVGASREIVDDGFISKDFQVGYSGNRVKPKLYIACGISGAPQHLAGMKESDFIVAINTDPSAPIFNVADYGIVDDMYKVLPDLISKIKQVSLEVVDC</sequence>
<comment type="cofactor">
    <cofactor evidence="4">
        <name>FAD</name>
        <dbReference type="ChEBI" id="CHEBI:57692"/>
    </cofactor>
    <text evidence="4">Binds 1 FAD per dimer.</text>
</comment>
<dbReference type="GO" id="GO:0033539">
    <property type="term" value="P:fatty acid beta-oxidation using acyl-CoA dehydrogenase"/>
    <property type="evidence" value="ECO:0007669"/>
    <property type="project" value="TreeGrafter"/>
</dbReference>
<comment type="caution">
    <text evidence="6">The sequence shown here is derived from an EMBL/GenBank/DDBJ whole genome shotgun (WGS) entry which is preliminary data.</text>
</comment>
<dbReference type="SUPFAM" id="SSF52402">
    <property type="entry name" value="Adenine nucleotide alpha hydrolases-like"/>
    <property type="match status" value="1"/>
</dbReference>
<dbReference type="Pfam" id="PF00766">
    <property type="entry name" value="ETF_alpha"/>
    <property type="match status" value="1"/>
</dbReference>
<dbReference type="CDD" id="cd01715">
    <property type="entry name" value="ETF_alpha"/>
    <property type="match status" value="1"/>
</dbReference>
<dbReference type="PIRSF" id="PIRSF000089">
    <property type="entry name" value="Electra_flavoP_a"/>
    <property type="match status" value="1"/>
</dbReference>
<dbReference type="Proteomes" id="UP000077407">
    <property type="component" value="Unassembled WGS sequence"/>
</dbReference>